<dbReference type="GO" id="GO:0006400">
    <property type="term" value="P:tRNA modification"/>
    <property type="evidence" value="ECO:0007669"/>
    <property type="project" value="InterPro"/>
</dbReference>
<dbReference type="InterPro" id="IPR049940">
    <property type="entry name" value="GluQ/Sye"/>
</dbReference>
<feature type="binding site" evidence="5">
    <location>
        <position position="222"/>
    </location>
    <ligand>
        <name>L-glutamate</name>
        <dbReference type="ChEBI" id="CHEBI:29985"/>
    </ligand>
</feature>
<dbReference type="Proteomes" id="UP000693892">
    <property type="component" value="Unassembled WGS sequence"/>
</dbReference>
<accession>A0A916NV35</accession>
<feature type="binding site" evidence="5">
    <location>
        <position position="143"/>
    </location>
    <ligand>
        <name>Zn(2+)</name>
        <dbReference type="ChEBI" id="CHEBI:29105"/>
    </ligand>
</feature>
<dbReference type="EC" id="6.1.1.-" evidence="5"/>
<keyword evidence="5" id="KW-0862">Zinc</keyword>
<evidence type="ECO:0000256" key="3">
    <source>
        <dbReference type="ARBA" id="ARBA00022840"/>
    </source>
</evidence>
<dbReference type="NCBIfam" id="NF004315">
    <property type="entry name" value="PRK05710.1-4"/>
    <property type="match status" value="1"/>
</dbReference>
<reference evidence="8" key="1">
    <citation type="submission" date="2021-06" db="EMBL/GenBank/DDBJ databases">
        <authorList>
            <person name="Criscuolo A."/>
        </authorList>
    </citation>
    <scope>NUCLEOTIDE SEQUENCE</scope>
    <source>
        <strain evidence="8">CIP111803</strain>
    </source>
</reference>
<dbReference type="EMBL" id="CAJVAP010000005">
    <property type="protein sequence ID" value="CAG7602506.1"/>
    <property type="molecule type" value="Genomic_DNA"/>
</dbReference>
<evidence type="ECO:0000256" key="4">
    <source>
        <dbReference type="ARBA" id="ARBA00023146"/>
    </source>
</evidence>
<comment type="function">
    <text evidence="5">Catalyzes the tRNA-independent activation of glutamate in presence of ATP and the subsequent transfer of glutamate onto a tRNA(Asp). Glutamate is transferred on the 2-amino-5-(4,5-dihydroxy-2-cyclopenten-1-yl) moiety of the queuosine in the wobble position of the QUC anticodon.</text>
</comment>
<feature type="binding site" evidence="5">
    <location>
        <begin position="27"/>
        <end position="31"/>
    </location>
    <ligand>
        <name>L-glutamate</name>
        <dbReference type="ChEBI" id="CHEBI:29985"/>
    </ligand>
</feature>
<dbReference type="InterPro" id="IPR020058">
    <property type="entry name" value="Glu/Gln-tRNA-synth_Ib_cat-dom"/>
</dbReference>
<proteinExistence type="inferred from homology"/>
<keyword evidence="9" id="KW-1185">Reference proteome</keyword>
<dbReference type="GO" id="GO:0005829">
    <property type="term" value="C:cytosol"/>
    <property type="evidence" value="ECO:0007669"/>
    <property type="project" value="TreeGrafter"/>
</dbReference>
<evidence type="ECO:0000313" key="9">
    <source>
        <dbReference type="Proteomes" id="UP000693892"/>
    </source>
</evidence>
<sequence>MSIPRDLVVDADAGAGAGRGSGSGAGRYAPSPSGDLHLGNLRTAMLAWLFARSSERRFLMRIEDLDRDRNAGAAAGQLADLVALGVEWDGEPVLQSGRRAAHEAAIARLAEAGLVYECTCTRREILEAPRAPHAPPGAYPGTCRDLSDAERAAARERIAPRAPALRLRVPEGVVPPDFEDLILGGVTGGVDDLVLQRGDGAIAYNLAVVVDDADMGVDQVVRGDDLASSTPRQILLQRLLGLPSPPEIAYAHVPLVLGPEGSRLAKRDGAVTVEDLAAQGIGPDRIRSVLAASLGLAEPGEPIGMAELLERFEPEALPRQAWTWSPEALRLEAP</sequence>
<dbReference type="PANTHER" id="PTHR43311:SF1">
    <property type="entry name" value="GLUTAMYL-Q TRNA(ASP) SYNTHETASE"/>
    <property type="match status" value="1"/>
</dbReference>
<feature type="short sequence motif" description="'KMSKS' region" evidence="5">
    <location>
        <begin position="263"/>
        <end position="267"/>
    </location>
</feature>
<evidence type="ECO:0000259" key="7">
    <source>
        <dbReference type="Pfam" id="PF00749"/>
    </source>
</evidence>
<keyword evidence="6" id="KW-0648">Protein biosynthesis</keyword>
<evidence type="ECO:0000256" key="5">
    <source>
        <dbReference type="HAMAP-Rule" id="MF_01428"/>
    </source>
</evidence>
<feature type="binding site" evidence="5">
    <location>
        <position position="139"/>
    </location>
    <ligand>
        <name>Zn(2+)</name>
        <dbReference type="ChEBI" id="CHEBI:29105"/>
    </ligand>
</feature>
<evidence type="ECO:0000313" key="8">
    <source>
        <dbReference type="EMBL" id="CAG7602506.1"/>
    </source>
</evidence>
<dbReference type="AlphaFoldDB" id="A0A916NV35"/>
<feature type="short sequence motif" description="'HIGH' region" evidence="5">
    <location>
        <begin position="30"/>
        <end position="40"/>
    </location>
</feature>
<organism evidence="8 9">
    <name type="scientific">Leucobacter soli</name>
    <dbReference type="NCBI Taxonomy" id="2812850"/>
    <lineage>
        <taxon>Bacteria</taxon>
        <taxon>Bacillati</taxon>
        <taxon>Actinomycetota</taxon>
        <taxon>Actinomycetes</taxon>
        <taxon>Micrococcales</taxon>
        <taxon>Microbacteriaceae</taxon>
        <taxon>Leucobacter</taxon>
    </lineage>
</organism>
<evidence type="ECO:0000256" key="6">
    <source>
        <dbReference type="RuleBase" id="RU363037"/>
    </source>
</evidence>
<feature type="binding site" evidence="5">
    <location>
        <position position="266"/>
    </location>
    <ligand>
        <name>ATP</name>
        <dbReference type="ChEBI" id="CHEBI:30616"/>
    </ligand>
</feature>
<dbReference type="GO" id="GO:0004818">
    <property type="term" value="F:glutamate-tRNA ligase activity"/>
    <property type="evidence" value="ECO:0007669"/>
    <property type="project" value="TreeGrafter"/>
</dbReference>
<dbReference type="HAMAP" id="MF_01428">
    <property type="entry name" value="Glu_Q_tRNA_synth"/>
    <property type="match status" value="1"/>
</dbReference>
<dbReference type="InterPro" id="IPR001412">
    <property type="entry name" value="aa-tRNA-synth_I_CS"/>
</dbReference>
<evidence type="ECO:0000256" key="1">
    <source>
        <dbReference type="ARBA" id="ARBA00022598"/>
    </source>
</evidence>
<keyword evidence="5" id="KW-0479">Metal-binding</keyword>
<dbReference type="PROSITE" id="PS00178">
    <property type="entry name" value="AA_TRNA_LIGASE_I"/>
    <property type="match status" value="1"/>
</dbReference>
<feature type="binding site" evidence="5">
    <location>
        <position position="118"/>
    </location>
    <ligand>
        <name>Zn(2+)</name>
        <dbReference type="ChEBI" id="CHEBI:29105"/>
    </ligand>
</feature>
<feature type="binding site" evidence="5">
    <location>
        <position position="204"/>
    </location>
    <ligand>
        <name>L-glutamate</name>
        <dbReference type="ChEBI" id="CHEBI:29985"/>
    </ligand>
</feature>
<dbReference type="GO" id="GO:0006424">
    <property type="term" value="P:glutamyl-tRNA aminoacylation"/>
    <property type="evidence" value="ECO:0007669"/>
    <property type="project" value="InterPro"/>
</dbReference>
<evidence type="ECO:0000256" key="2">
    <source>
        <dbReference type="ARBA" id="ARBA00022741"/>
    </source>
</evidence>
<keyword evidence="2 5" id="KW-0547">Nucleotide-binding</keyword>
<dbReference type="GO" id="GO:0005524">
    <property type="term" value="F:ATP binding"/>
    <property type="evidence" value="ECO:0007669"/>
    <property type="project" value="UniProtKB-KW"/>
</dbReference>
<gene>
    <name evidence="8" type="primary">gltX1</name>
    <name evidence="5" type="synonym">gluQ</name>
    <name evidence="8" type="ORF">LEUCIP111803_00563</name>
</gene>
<keyword evidence="4 5" id="KW-0030">Aminoacyl-tRNA synthetase</keyword>
<name>A0A916NV35_9MICO</name>
<keyword evidence="3 5" id="KW-0067">ATP-binding</keyword>
<dbReference type="InterPro" id="IPR022380">
    <property type="entry name" value="Glu-Q_tRNA(Asp)_Synthase"/>
</dbReference>
<dbReference type="GO" id="GO:0008270">
    <property type="term" value="F:zinc ion binding"/>
    <property type="evidence" value="ECO:0007669"/>
    <property type="project" value="UniProtKB-UniRule"/>
</dbReference>
<feature type="binding site" evidence="5">
    <location>
        <position position="63"/>
    </location>
    <ligand>
        <name>L-glutamate</name>
        <dbReference type="ChEBI" id="CHEBI:29985"/>
    </ligand>
</feature>
<dbReference type="NCBIfam" id="TIGR03838">
    <property type="entry name" value="queuosine_YadB"/>
    <property type="match status" value="1"/>
</dbReference>
<dbReference type="Pfam" id="PF00749">
    <property type="entry name" value="tRNA-synt_1c"/>
    <property type="match status" value="1"/>
</dbReference>
<dbReference type="PANTHER" id="PTHR43311">
    <property type="entry name" value="GLUTAMATE--TRNA LIGASE"/>
    <property type="match status" value="1"/>
</dbReference>
<keyword evidence="1 5" id="KW-0436">Ligase</keyword>
<feature type="binding site" evidence="5">
    <location>
        <position position="120"/>
    </location>
    <ligand>
        <name>Zn(2+)</name>
        <dbReference type="ChEBI" id="CHEBI:29105"/>
    </ligand>
</feature>
<protein>
    <recommendedName>
        <fullName evidence="5">Glutamyl-Q tRNA(Asp) synthetase</fullName>
        <shortName evidence="5">Glu-Q-RSs</shortName>
        <ecNumber evidence="5">6.1.1.-</ecNumber>
    </recommendedName>
</protein>
<comment type="cofactor">
    <cofactor evidence="5">
        <name>Zn(2+)</name>
        <dbReference type="ChEBI" id="CHEBI:29105"/>
    </cofactor>
    <text evidence="5">Binds 1 zinc ion per subunit.</text>
</comment>
<feature type="domain" description="Glutamyl/glutaminyl-tRNA synthetase class Ib catalytic" evidence="7">
    <location>
        <begin position="27"/>
        <end position="289"/>
    </location>
</feature>
<comment type="similarity">
    <text evidence="5">Belongs to the class-I aminoacyl-tRNA synthetase family. GluQ subfamily.</text>
</comment>
<comment type="caution">
    <text evidence="8">The sequence shown here is derived from an EMBL/GenBank/DDBJ whole genome shotgun (WGS) entry which is preliminary data.</text>
</comment>